<evidence type="ECO:0008006" key="3">
    <source>
        <dbReference type="Google" id="ProtNLM"/>
    </source>
</evidence>
<comment type="caution">
    <text evidence="1">The sequence shown here is derived from an EMBL/GenBank/DDBJ whole genome shotgun (WGS) entry which is preliminary data.</text>
</comment>
<accession>A0A4Y9A989</accession>
<name>A0A4Y9A989_9BACI</name>
<dbReference type="OrthoDB" id="2601083at2"/>
<sequence>MLVQQQKKTQREEQILCSLDELTYATREQLQVVNNLAGDRNAQRILARMEKDKIIQSVRHEKKVYFLSNRGKSLIGSSQGELKKSWIQHTLMRNDLYIRLGMPVSWKKEVPAKINGEIILVPDAMFTLNSEHYFVEIDNQQTMQTNNDKIKKYKQLSDVILKQFSHKPVLIWYTLSEIRRQKLKSACEQNEVNFKIY</sequence>
<evidence type="ECO:0000313" key="2">
    <source>
        <dbReference type="Proteomes" id="UP000298484"/>
    </source>
</evidence>
<evidence type="ECO:0000313" key="1">
    <source>
        <dbReference type="EMBL" id="TFJ91832.1"/>
    </source>
</evidence>
<proteinExistence type="predicted"/>
<protein>
    <recommendedName>
        <fullName evidence="3">Replication-relaxation</fullName>
    </recommendedName>
</protein>
<reference evidence="1 2" key="1">
    <citation type="submission" date="2019-03" db="EMBL/GenBank/DDBJ databases">
        <title>Genome sequence of Lentibacillus salicampi ATCC BAA-719.</title>
        <authorList>
            <person name="Maclea K.S."/>
            <person name="Simoes Junior M."/>
        </authorList>
    </citation>
    <scope>NUCLEOTIDE SEQUENCE [LARGE SCALE GENOMIC DNA]</scope>
    <source>
        <strain evidence="1 2">ATCC BAA-719</strain>
    </source>
</reference>
<dbReference type="AlphaFoldDB" id="A0A4Y9A989"/>
<organism evidence="1 2">
    <name type="scientific">Lentibacillus salicampi</name>
    <dbReference type="NCBI Taxonomy" id="175306"/>
    <lineage>
        <taxon>Bacteria</taxon>
        <taxon>Bacillati</taxon>
        <taxon>Bacillota</taxon>
        <taxon>Bacilli</taxon>
        <taxon>Bacillales</taxon>
        <taxon>Bacillaceae</taxon>
        <taxon>Lentibacillus</taxon>
    </lineage>
</organism>
<keyword evidence="2" id="KW-1185">Reference proteome</keyword>
<dbReference type="InterPro" id="IPR025855">
    <property type="entry name" value="Replic_Relax"/>
</dbReference>
<dbReference type="Proteomes" id="UP000298484">
    <property type="component" value="Unassembled WGS sequence"/>
</dbReference>
<dbReference type="Pfam" id="PF13814">
    <property type="entry name" value="Replic_Relax"/>
    <property type="match status" value="1"/>
</dbReference>
<gene>
    <name evidence="1" type="ORF">E4U82_15735</name>
</gene>
<dbReference type="EMBL" id="SRHY01000038">
    <property type="protein sequence ID" value="TFJ91832.1"/>
    <property type="molecule type" value="Genomic_DNA"/>
</dbReference>